<keyword evidence="1" id="KW-1133">Transmembrane helix</keyword>
<reference evidence="2 3" key="1">
    <citation type="submission" date="2017-06" db="EMBL/GenBank/DDBJ databases">
        <title>Genome sequencing of cyanobaciteial culture collection at National Institute for Environmental Studies (NIES).</title>
        <authorList>
            <person name="Hirose Y."/>
            <person name="Shimura Y."/>
            <person name="Fujisawa T."/>
            <person name="Nakamura Y."/>
            <person name="Kawachi M."/>
        </authorList>
    </citation>
    <scope>NUCLEOTIDE SEQUENCE [LARGE SCALE GENOMIC DNA]</scope>
    <source>
        <strain evidence="2 3">NIES-37</strain>
    </source>
</reference>
<dbReference type="KEGG" id="ttq:NIES37_14730"/>
<sequence>MLHDILVPDPGTYLIIKISVLILALLVLMIVAAAPVL</sequence>
<keyword evidence="1" id="KW-0812">Transmembrane</keyword>
<dbReference type="EMBL" id="AP018248">
    <property type="protein sequence ID" value="BAY97531.1"/>
    <property type="molecule type" value="Genomic_DNA"/>
</dbReference>
<evidence type="ECO:0000313" key="3">
    <source>
        <dbReference type="Proteomes" id="UP000218785"/>
    </source>
</evidence>
<accession>A0A1Z4MVT2</accession>
<proteinExistence type="predicted"/>
<organism evidence="2 3">
    <name type="scientific">Tolypothrix tenuis PCC 7101</name>
    <dbReference type="NCBI Taxonomy" id="231146"/>
    <lineage>
        <taxon>Bacteria</taxon>
        <taxon>Bacillati</taxon>
        <taxon>Cyanobacteriota</taxon>
        <taxon>Cyanophyceae</taxon>
        <taxon>Nostocales</taxon>
        <taxon>Tolypothrichaceae</taxon>
        <taxon>Tolypothrix</taxon>
    </lineage>
</organism>
<dbReference type="AlphaFoldDB" id="A0A1Z4MVT2"/>
<name>A0A1Z4MVT2_9CYAN</name>
<keyword evidence="3" id="KW-1185">Reference proteome</keyword>
<gene>
    <name evidence="2" type="ORF">NIES37_14730</name>
</gene>
<protein>
    <submittedName>
        <fullName evidence="2">Uncharacterized protein</fullName>
    </submittedName>
</protein>
<evidence type="ECO:0000313" key="2">
    <source>
        <dbReference type="EMBL" id="BAY97531.1"/>
    </source>
</evidence>
<feature type="transmembrane region" description="Helical" evidence="1">
    <location>
        <begin position="12"/>
        <end position="34"/>
    </location>
</feature>
<dbReference type="Proteomes" id="UP000218785">
    <property type="component" value="Chromosome"/>
</dbReference>
<keyword evidence="1" id="KW-0472">Membrane</keyword>
<evidence type="ECO:0000256" key="1">
    <source>
        <dbReference type="SAM" id="Phobius"/>
    </source>
</evidence>